<feature type="compositionally biased region" description="Polar residues" evidence="7">
    <location>
        <begin position="1118"/>
        <end position="1129"/>
    </location>
</feature>
<sequence>MTDNIVEDWLKSINLEIYTEAFIDNGYDELEVCKQIGKPDLDAIGVTDETHRQIILQAVTKIKEEGATSVYFTLESAEVAVIDANLTEKQGPSNRRNSANVEPVRAPSRVSCTGGGGPGPEEMVTIYPRAQLRMIVRDKLVQDNIDLLSPPYTRRDWTPCHSSLMTLAAKYAIQLRTRSSDVVERLEELRQWVLQKDLHSHYTGDILGEGGVLAAVPTSPSSCSSGTPSPGCSNLTPHHVPFQGSIPPALPNCPPPSTSHMDGDRLVKVHTFNSRQDASLYQANYMTIGSSGFCCLPLTSSRDGQDGDKMKKTSSLGRFFRNMGIRRSGKKNQYKPHDGDLCATDITMSDEDRKALMMMVKDGALTTEQAMAMVKQYEEERRREWHQQQGNHKGTQKKKKQGGKPVKSPSASYYDIVTRCQVCQRFLSNDPSKSSPNFCSDPSHRFDCYQHRRVHSVSHIEFNPPSSKSPEAARAMSCTPTRGFYSSSEVHSPVTFYSPGHPRLYSPVFPHEGGKVYNTGSLCYGQHGNYSYTPSFHESPSAMSSFSMESEHSMECQSNALTPGELAATRGDNWNYSTYSSAMSTGSDTSPAIGWRKNSEGGDPMKMQKVRNQSGTNKSVSSVDSSQSGGSGNMSAHSASPGSGKSHSSMEAEGVGGIHDNSTSSLVRVLTDYSPSKSEVDMLHIKKGDIIWVATRTAGGLWKGVLSGRTGWFRPSHTEPCSHGNGEGTQRRTPNPRRTPRKTKPRTVEELLYRIGLESLEKVFLENGFEHLDNFADLNESDLDALEIMDPQQRAKLLTAAELLCSAEDDEFPEMGTPNGLPNHAGYCYSPRLMTINDCHHRVCPGSRDSGCFGSCEHLGHKEVFNKQGYMISSKNQTSRVSPLQYNKENLQPVNQNRTVGDIRYVCSRPANSSGRGSASSGRTSVENCGGESQTSDMERSDRDFTEEDREVCEINRAIQRSDPPCVHPGEHVTPQAEDNSVFGDLNVLMCSNAATQTSSHCESTDQRCSKFAIQANSLSNGATECERSKPFPSKVVNKSKNTKQDAQVQVMCPFGPLSLVHEGNQRQDCVQKQRGSTGGSSDSTPTGELQGRAQSSLGAISSQGGQVQYSDKKVPNNRPQSVDSSRQVPSPKDFRNVKKSLVSLVTAKLADEKINLSQEPYSTKLGECRIPPPLIQRYSEELKHDVTSVCTVLEQVRVHSLTTQHRPVIQMENLADKCSLGAELKTSSIPDFFISIGLPMYISTVIGQNYKYLEQLYKLTNQEIRDITGAPHKHAKRISHALTWVKKKMTAQIGSDESGLIDRV</sequence>
<dbReference type="EnsemblMetazoa" id="G18065.3">
    <property type="protein sequence ID" value="G18065.3:cds"/>
    <property type="gene ID" value="G18065"/>
</dbReference>
<feature type="domain" description="SAM" evidence="9">
    <location>
        <begin position="743"/>
        <end position="807"/>
    </location>
</feature>
<keyword evidence="2 6" id="KW-0728">SH3 domain</keyword>
<evidence type="ECO:0000259" key="9">
    <source>
        <dbReference type="PROSITE" id="PS50105"/>
    </source>
</evidence>
<evidence type="ECO:0000313" key="11">
    <source>
        <dbReference type="Proteomes" id="UP000005408"/>
    </source>
</evidence>
<keyword evidence="3" id="KW-0963">Cytoplasm</keyword>
<dbReference type="Pfam" id="PF26285">
    <property type="entry name" value="SASH1_Homeodomain"/>
    <property type="match status" value="2"/>
</dbReference>
<evidence type="ECO:0000256" key="4">
    <source>
        <dbReference type="ARBA" id="ARBA00065890"/>
    </source>
</evidence>
<proteinExistence type="predicted"/>
<evidence type="ECO:0000256" key="5">
    <source>
        <dbReference type="ARBA" id="ARBA00073398"/>
    </source>
</evidence>
<keyword evidence="11" id="KW-1185">Reference proteome</keyword>
<feature type="compositionally biased region" description="Polar residues" evidence="7">
    <location>
        <begin position="1093"/>
        <end position="1110"/>
    </location>
</feature>
<dbReference type="InterPro" id="IPR013761">
    <property type="entry name" value="SAM/pointed_sf"/>
</dbReference>
<feature type="compositionally biased region" description="Basic and acidic residues" evidence="7">
    <location>
        <begin position="377"/>
        <end position="386"/>
    </location>
</feature>
<feature type="compositionally biased region" description="Low complexity" evidence="7">
    <location>
        <begin position="635"/>
        <end position="649"/>
    </location>
</feature>
<feature type="region of interest" description="Disordered" evidence="7">
    <location>
        <begin position="1023"/>
        <end position="1043"/>
    </location>
</feature>
<dbReference type="SUPFAM" id="SSF50044">
    <property type="entry name" value="SH3-domain"/>
    <property type="match status" value="1"/>
</dbReference>
<feature type="region of interest" description="Disordered" evidence="7">
    <location>
        <begin position="89"/>
        <end position="121"/>
    </location>
</feature>
<dbReference type="InterPro" id="IPR001452">
    <property type="entry name" value="SH3_domain"/>
</dbReference>
<dbReference type="Gene3D" id="2.30.30.40">
    <property type="entry name" value="SH3 Domains"/>
    <property type="match status" value="1"/>
</dbReference>
<comment type="subunit">
    <text evidence="4">Interacts promiscuously (via SAM domain) with EPHA5, EPHA6, EPHA7, EPHA8, EPHB1, EPHB2, EPHB3 and EPHB4 (via SAM domain) (in vitro).</text>
</comment>
<evidence type="ECO:0000259" key="8">
    <source>
        <dbReference type="PROSITE" id="PS50002"/>
    </source>
</evidence>
<evidence type="ECO:0000256" key="1">
    <source>
        <dbReference type="ARBA" id="ARBA00004496"/>
    </source>
</evidence>
<evidence type="ECO:0000313" key="10">
    <source>
        <dbReference type="EnsemblMetazoa" id="G18065.3:cds"/>
    </source>
</evidence>
<feature type="region of interest" description="Disordered" evidence="7">
    <location>
        <begin position="377"/>
        <end position="410"/>
    </location>
</feature>
<feature type="domain" description="SAM" evidence="9">
    <location>
        <begin position="1"/>
        <end position="65"/>
    </location>
</feature>
<accession>A0A8W8JE57</accession>
<dbReference type="PROSITE" id="PS50105">
    <property type="entry name" value="SAM_DOMAIN"/>
    <property type="match status" value="2"/>
</dbReference>
<reference evidence="10" key="1">
    <citation type="submission" date="2022-08" db="UniProtKB">
        <authorList>
            <consortium name="EnsemblMetazoa"/>
        </authorList>
    </citation>
    <scope>IDENTIFICATION</scope>
    <source>
        <strain evidence="10">05x7-T-G4-1.051#20</strain>
    </source>
</reference>
<name>A0A8W8JE57_MAGGI</name>
<dbReference type="InterPro" id="IPR058666">
    <property type="entry name" value="SASH1/NUB1_homeodomain"/>
</dbReference>
<protein>
    <recommendedName>
        <fullName evidence="5">Sterile alpha motif domain-containing protein 5</fullName>
    </recommendedName>
</protein>
<evidence type="ECO:0000256" key="7">
    <source>
        <dbReference type="SAM" id="MobiDB-lite"/>
    </source>
</evidence>
<dbReference type="PANTHER" id="PTHR12301:SF10">
    <property type="match status" value="1"/>
</dbReference>
<evidence type="ECO:0000256" key="3">
    <source>
        <dbReference type="ARBA" id="ARBA00022490"/>
    </source>
</evidence>
<feature type="region of interest" description="Disordered" evidence="7">
    <location>
        <begin position="582"/>
        <end position="661"/>
    </location>
</feature>
<dbReference type="GO" id="GO:0005737">
    <property type="term" value="C:cytoplasm"/>
    <property type="evidence" value="ECO:0007669"/>
    <property type="project" value="UniProtKB-SubCell"/>
</dbReference>
<feature type="region of interest" description="Disordered" evidence="7">
    <location>
        <begin position="716"/>
        <end position="745"/>
    </location>
</feature>
<feature type="compositionally biased region" description="Low complexity" evidence="7">
    <location>
        <begin position="614"/>
        <end position="628"/>
    </location>
</feature>
<organism evidence="10 11">
    <name type="scientific">Magallana gigas</name>
    <name type="common">Pacific oyster</name>
    <name type="synonym">Crassostrea gigas</name>
    <dbReference type="NCBI Taxonomy" id="29159"/>
    <lineage>
        <taxon>Eukaryota</taxon>
        <taxon>Metazoa</taxon>
        <taxon>Spiralia</taxon>
        <taxon>Lophotrochozoa</taxon>
        <taxon>Mollusca</taxon>
        <taxon>Bivalvia</taxon>
        <taxon>Autobranchia</taxon>
        <taxon>Pteriomorphia</taxon>
        <taxon>Ostreida</taxon>
        <taxon>Ostreoidea</taxon>
        <taxon>Ostreidae</taxon>
        <taxon>Magallana</taxon>
    </lineage>
</organism>
<dbReference type="Gene3D" id="1.10.150.50">
    <property type="entry name" value="Transcription Factor, Ets-1"/>
    <property type="match status" value="3"/>
</dbReference>
<dbReference type="InterPro" id="IPR001660">
    <property type="entry name" value="SAM"/>
</dbReference>
<dbReference type="FunFam" id="1.10.150.50:FF:000055">
    <property type="entry name" value="Sterile alpha motif domain containing 5"/>
    <property type="match status" value="1"/>
</dbReference>
<dbReference type="PANTHER" id="PTHR12301">
    <property type="entry name" value="SAM-DOMAIN, SH3 AND NUCLEAR LOCALIZATION SIGNALS PROTEIN RELATED"/>
    <property type="match status" value="1"/>
</dbReference>
<dbReference type="SMART" id="SM00454">
    <property type="entry name" value="SAM"/>
    <property type="match status" value="3"/>
</dbReference>
<dbReference type="InterPro" id="IPR051725">
    <property type="entry name" value="SAM-SH3_domain_protein"/>
</dbReference>
<feature type="compositionally biased region" description="Polar residues" evidence="7">
    <location>
        <begin position="89"/>
        <end position="100"/>
    </location>
</feature>
<dbReference type="InterPro" id="IPR036028">
    <property type="entry name" value="SH3-like_dom_sf"/>
</dbReference>
<dbReference type="Pfam" id="PF07647">
    <property type="entry name" value="SAM_2"/>
    <property type="match status" value="2"/>
</dbReference>
<feature type="region of interest" description="Disordered" evidence="7">
    <location>
        <begin position="1066"/>
        <end position="1134"/>
    </location>
</feature>
<feature type="region of interest" description="Disordered" evidence="7">
    <location>
        <begin position="911"/>
        <end position="948"/>
    </location>
</feature>
<feature type="compositionally biased region" description="Low complexity" evidence="7">
    <location>
        <begin position="911"/>
        <end position="925"/>
    </location>
</feature>
<feature type="compositionally biased region" description="Basic residues" evidence="7">
    <location>
        <begin position="734"/>
        <end position="745"/>
    </location>
</feature>
<dbReference type="Pfam" id="PF07653">
    <property type="entry name" value="SH3_2"/>
    <property type="match status" value="1"/>
</dbReference>
<dbReference type="Proteomes" id="UP000005408">
    <property type="component" value="Unassembled WGS sequence"/>
</dbReference>
<comment type="subcellular location">
    <subcellularLocation>
        <location evidence="1">Cytoplasm</location>
    </subcellularLocation>
</comment>
<evidence type="ECO:0000256" key="2">
    <source>
        <dbReference type="ARBA" id="ARBA00022443"/>
    </source>
</evidence>
<dbReference type="SMART" id="SM00326">
    <property type="entry name" value="SH3"/>
    <property type="match status" value="1"/>
</dbReference>
<evidence type="ECO:0000256" key="6">
    <source>
        <dbReference type="PROSITE-ProRule" id="PRU00192"/>
    </source>
</evidence>
<dbReference type="SUPFAM" id="SSF47769">
    <property type="entry name" value="SAM/Pointed domain"/>
    <property type="match status" value="3"/>
</dbReference>
<feature type="domain" description="SH3" evidence="8">
    <location>
        <begin position="662"/>
        <end position="723"/>
    </location>
</feature>
<dbReference type="PROSITE" id="PS50002">
    <property type="entry name" value="SH3"/>
    <property type="match status" value="1"/>
</dbReference>